<name>A0A1B9G302_9TREE</name>
<dbReference type="EMBL" id="CP144544">
    <property type="protein sequence ID" value="WVW84067.1"/>
    <property type="molecule type" value="Genomic_DNA"/>
</dbReference>
<dbReference type="RefSeq" id="XP_019046472.1">
    <property type="nucleotide sequence ID" value="XM_019191842.1"/>
</dbReference>
<feature type="compositionally biased region" description="Low complexity" evidence="1">
    <location>
        <begin position="25"/>
        <end position="39"/>
    </location>
</feature>
<organism evidence="2">
    <name type="scientific">Kwoniella bestiolae CBS 10118</name>
    <dbReference type="NCBI Taxonomy" id="1296100"/>
    <lineage>
        <taxon>Eukaryota</taxon>
        <taxon>Fungi</taxon>
        <taxon>Dikarya</taxon>
        <taxon>Basidiomycota</taxon>
        <taxon>Agaricomycotina</taxon>
        <taxon>Tremellomycetes</taxon>
        <taxon>Tremellales</taxon>
        <taxon>Cryptococcaceae</taxon>
        <taxon>Kwoniella</taxon>
    </lineage>
</organism>
<dbReference type="AlphaFoldDB" id="A0A1B9G302"/>
<dbReference type="OrthoDB" id="1112980at2759"/>
<evidence type="ECO:0000313" key="4">
    <source>
        <dbReference type="Proteomes" id="UP000092730"/>
    </source>
</evidence>
<accession>A0A1B9G302</accession>
<protein>
    <submittedName>
        <fullName evidence="2">Uncharacterized protein</fullName>
    </submittedName>
</protein>
<keyword evidence="4" id="KW-1185">Reference proteome</keyword>
<dbReference type="Proteomes" id="UP000092730">
    <property type="component" value="Chromosome 4"/>
</dbReference>
<reference evidence="3" key="4">
    <citation type="submission" date="2024-02" db="EMBL/GenBank/DDBJ databases">
        <title>Comparative genomics of Cryptococcus and Kwoniella reveals pathogenesis evolution and contrasting modes of karyotype evolution via chromosome fusion or intercentromeric recombination.</title>
        <authorList>
            <person name="Coelho M.A."/>
            <person name="David-Palma M."/>
            <person name="Shea T."/>
            <person name="Bowers K."/>
            <person name="McGinley-Smith S."/>
            <person name="Mohammad A.W."/>
            <person name="Gnirke A."/>
            <person name="Yurkov A.M."/>
            <person name="Nowrousian M."/>
            <person name="Sun S."/>
            <person name="Cuomo C.A."/>
            <person name="Heitman J."/>
        </authorList>
    </citation>
    <scope>NUCLEOTIDE SEQUENCE</scope>
    <source>
        <strain evidence="3">CBS 10118</strain>
    </source>
</reference>
<dbReference type="Pfam" id="PF15370">
    <property type="entry name" value="NOPCHAP1"/>
    <property type="match status" value="1"/>
</dbReference>
<reference evidence="2" key="3">
    <citation type="submission" date="2014-01" db="EMBL/GenBank/DDBJ databases">
        <title>Evolution of pathogenesis and genome organization in the Tremellales.</title>
        <authorList>
            <person name="Cuomo C."/>
            <person name="Litvintseva A."/>
            <person name="Heitman J."/>
            <person name="Chen Y."/>
            <person name="Sun S."/>
            <person name="Springer D."/>
            <person name="Dromer F."/>
            <person name="Young S."/>
            <person name="Zeng Q."/>
            <person name="Chapman S."/>
            <person name="Gujja S."/>
            <person name="Saif S."/>
            <person name="Birren B."/>
        </authorList>
    </citation>
    <scope>NUCLEOTIDE SEQUENCE</scope>
    <source>
        <strain evidence="2">CBS 10118</strain>
    </source>
</reference>
<dbReference type="EMBL" id="KI894021">
    <property type="protein sequence ID" value="OCF25402.1"/>
    <property type="molecule type" value="Genomic_DNA"/>
</dbReference>
<evidence type="ECO:0000313" key="3">
    <source>
        <dbReference type="EMBL" id="WVW84067.1"/>
    </source>
</evidence>
<reference evidence="3" key="2">
    <citation type="submission" date="2013-07" db="EMBL/GenBank/DDBJ databases">
        <authorList>
            <consortium name="The Broad Institute Genome Sequencing Platform"/>
            <person name="Cuomo C."/>
            <person name="Litvintseva A."/>
            <person name="Chen Y."/>
            <person name="Heitman J."/>
            <person name="Sun S."/>
            <person name="Springer D."/>
            <person name="Dromer F."/>
            <person name="Young S.K."/>
            <person name="Zeng Q."/>
            <person name="Gargeya S."/>
            <person name="Fitzgerald M."/>
            <person name="Abouelleil A."/>
            <person name="Alvarado L."/>
            <person name="Berlin A.M."/>
            <person name="Chapman S.B."/>
            <person name="Dewar J."/>
            <person name="Goldberg J."/>
            <person name="Griggs A."/>
            <person name="Gujja S."/>
            <person name="Hansen M."/>
            <person name="Howarth C."/>
            <person name="Imamovic A."/>
            <person name="Larimer J."/>
            <person name="McCowan C."/>
            <person name="Murphy C."/>
            <person name="Pearson M."/>
            <person name="Priest M."/>
            <person name="Roberts A."/>
            <person name="Saif S."/>
            <person name="Shea T."/>
            <person name="Sykes S."/>
            <person name="Wortman J."/>
            <person name="Nusbaum C."/>
            <person name="Birren B."/>
        </authorList>
    </citation>
    <scope>NUCLEOTIDE SEQUENCE</scope>
    <source>
        <strain evidence="3">CBS 10118</strain>
    </source>
</reference>
<proteinExistence type="predicted"/>
<reference evidence="2" key="1">
    <citation type="submission" date="2013-07" db="EMBL/GenBank/DDBJ databases">
        <title>The Genome Sequence of Cryptococcus bestiolae CBS10118.</title>
        <authorList>
            <consortium name="The Broad Institute Genome Sequencing Platform"/>
            <person name="Cuomo C."/>
            <person name="Litvintseva A."/>
            <person name="Chen Y."/>
            <person name="Heitman J."/>
            <person name="Sun S."/>
            <person name="Springer D."/>
            <person name="Dromer F."/>
            <person name="Young S.K."/>
            <person name="Zeng Q."/>
            <person name="Gargeya S."/>
            <person name="Fitzgerald M."/>
            <person name="Abouelleil A."/>
            <person name="Alvarado L."/>
            <person name="Berlin A.M."/>
            <person name="Chapman S.B."/>
            <person name="Dewar J."/>
            <person name="Goldberg J."/>
            <person name="Griggs A."/>
            <person name="Gujja S."/>
            <person name="Hansen M."/>
            <person name="Howarth C."/>
            <person name="Imamovic A."/>
            <person name="Larimer J."/>
            <person name="McCowan C."/>
            <person name="Murphy C."/>
            <person name="Pearson M."/>
            <person name="Priest M."/>
            <person name="Roberts A."/>
            <person name="Saif S."/>
            <person name="Shea T."/>
            <person name="Sykes S."/>
            <person name="Wortman J."/>
            <person name="Nusbaum C."/>
            <person name="Birren B."/>
        </authorList>
    </citation>
    <scope>NUCLEOTIDE SEQUENCE [LARGE SCALE GENOMIC DNA]</scope>
    <source>
        <strain evidence="2">CBS 10118</strain>
    </source>
</reference>
<dbReference type="STRING" id="1296100.A0A1B9G302"/>
<feature type="region of interest" description="Disordered" evidence="1">
    <location>
        <begin position="105"/>
        <end position="178"/>
    </location>
</feature>
<dbReference type="GO" id="GO:0062064">
    <property type="term" value="F:box C/D methylation guide snoRNP complex binding"/>
    <property type="evidence" value="ECO:0007669"/>
    <property type="project" value="TreeGrafter"/>
</dbReference>
<dbReference type="GeneID" id="30209620"/>
<dbReference type="GO" id="GO:0000492">
    <property type="term" value="P:box C/D snoRNP assembly"/>
    <property type="evidence" value="ECO:0007669"/>
    <property type="project" value="InterPro"/>
</dbReference>
<dbReference type="VEuPathDB" id="FungiDB:I302_05221"/>
<feature type="region of interest" description="Disordered" evidence="1">
    <location>
        <begin position="24"/>
        <end position="51"/>
    </location>
</feature>
<dbReference type="InterPro" id="IPR027921">
    <property type="entry name" value="NOPCHAP1"/>
</dbReference>
<dbReference type="PANTHER" id="PTHR28674:SF1">
    <property type="entry name" value="NOP PROTEIN CHAPERONE 1"/>
    <property type="match status" value="1"/>
</dbReference>
<gene>
    <name evidence="2" type="ORF">I302_05221</name>
    <name evidence="3" type="ORF">I302_106095</name>
</gene>
<sequence>MASTPDREKLEVESPKAREARLGNLLSSISSPSAESLLPSPNPIPSRPSAVPESDVLARARAFLPMFQASNQELLAAAAKNPDSVNIEKINGSQAIAMDLGLGVFDAPKDSKSDLGPEVNSKPPADLAVGEEHEDSESDDTTSSNSSGSSEDESDDGKSNPSASADQSEKLYPRASAS</sequence>
<evidence type="ECO:0000256" key="1">
    <source>
        <dbReference type="SAM" id="MobiDB-lite"/>
    </source>
</evidence>
<dbReference type="KEGG" id="kbi:30209620"/>
<evidence type="ECO:0000313" key="2">
    <source>
        <dbReference type="EMBL" id="OCF25402.1"/>
    </source>
</evidence>
<dbReference type="PANTHER" id="PTHR28674">
    <property type="entry name" value="SIMILAR TO DNA SEGMENT, CHR 10, WAYNE STATE UNIVERSITY 102,-EXPRESSED"/>
    <property type="match status" value="1"/>
</dbReference>